<evidence type="ECO:0000313" key="2">
    <source>
        <dbReference type="EMBL" id="SIS40551.1"/>
    </source>
</evidence>
<evidence type="ECO:0008006" key="4">
    <source>
        <dbReference type="Google" id="ProtNLM"/>
    </source>
</evidence>
<sequence length="225" mass="25185">MDRESELDALSRALASAKKEALIRETERNGLQELLDDTEKRRREAEKERDLFEKVRVLLQGSAEHARLQAKEQMETLVTNALQYVFGPQFRFEIELSEHGGKSAAEFYVITDWEGTPVKTKPQDARGGGVVDIISLALRVAMVETFRPRPEGPLILDEPGKHVSAEYVIPMLEFLKATAEMFGRQVILVSHNSHLTEGADRVFQVRMRGGETLVQTPGLLDNGAG</sequence>
<evidence type="ECO:0000256" key="1">
    <source>
        <dbReference type="SAM" id="Coils"/>
    </source>
</evidence>
<accession>A0A1N7IUA4</accession>
<dbReference type="RefSeq" id="WP_076523022.1">
    <property type="nucleotide sequence ID" value="NZ_CP048103.1"/>
</dbReference>
<keyword evidence="1" id="KW-0175">Coiled coil</keyword>
<proteinExistence type="predicted"/>
<dbReference type="SUPFAM" id="SSF52540">
    <property type="entry name" value="P-loop containing nucleoside triphosphate hydrolases"/>
    <property type="match status" value="1"/>
</dbReference>
<dbReference type="AlphaFoldDB" id="A0A1N7IUA4"/>
<dbReference type="EMBL" id="FTOD01000001">
    <property type="protein sequence ID" value="SIS40551.1"/>
    <property type="molecule type" value="Genomic_DNA"/>
</dbReference>
<dbReference type="Proteomes" id="UP000186795">
    <property type="component" value="Unassembled WGS sequence"/>
</dbReference>
<feature type="coiled-coil region" evidence="1">
    <location>
        <begin position="28"/>
        <end position="55"/>
    </location>
</feature>
<keyword evidence="3" id="KW-1185">Reference proteome</keyword>
<protein>
    <recommendedName>
        <fullName evidence="4">ATPase</fullName>
    </recommendedName>
</protein>
<name>A0A1N7IUA4_9BACL</name>
<evidence type="ECO:0000313" key="3">
    <source>
        <dbReference type="Proteomes" id="UP000186795"/>
    </source>
</evidence>
<gene>
    <name evidence="2" type="ORF">SAMN05421790_101364</name>
</gene>
<dbReference type="Gene3D" id="3.40.50.300">
    <property type="entry name" value="P-loop containing nucleotide triphosphate hydrolases"/>
    <property type="match status" value="1"/>
</dbReference>
<dbReference type="OrthoDB" id="2380879at2"/>
<organism evidence="2 3">
    <name type="scientific">Kroppenstedtia eburnea</name>
    <dbReference type="NCBI Taxonomy" id="714067"/>
    <lineage>
        <taxon>Bacteria</taxon>
        <taxon>Bacillati</taxon>
        <taxon>Bacillota</taxon>
        <taxon>Bacilli</taxon>
        <taxon>Bacillales</taxon>
        <taxon>Thermoactinomycetaceae</taxon>
        <taxon>Kroppenstedtia</taxon>
    </lineage>
</organism>
<dbReference type="InterPro" id="IPR027417">
    <property type="entry name" value="P-loop_NTPase"/>
</dbReference>
<reference evidence="3" key="1">
    <citation type="submission" date="2017-01" db="EMBL/GenBank/DDBJ databases">
        <authorList>
            <person name="Varghese N."/>
            <person name="Submissions S."/>
        </authorList>
    </citation>
    <scope>NUCLEOTIDE SEQUENCE [LARGE SCALE GENOMIC DNA]</scope>
    <source>
        <strain evidence="3">DSM 45196</strain>
    </source>
</reference>